<sequence length="232" mass="27129">MITSRTESKLSLHDIVNKTKHSSYSLEKSKSKKRDSTTDNIKKILQNNQQRNKLLSLRNKNDEIAMDANNLPSKGFDVIYENKYDLQSIVSRINTDPLMLHSTLNKSLKTTFNKILLLNTSLKFFFDYKPNDIVSLHNIKIVYNSINIRNSNLGLLPKVLVIKCDEFKEKCLYLVDMKKFNNSKEDKFHKTLTSKLTESKDWVIQISQTNTFDVLDMEYCIKWRIISKPKRS</sequence>
<proteinExistence type="predicted"/>
<evidence type="ECO:0000313" key="3">
    <source>
        <dbReference type="Proteomes" id="UP000095358"/>
    </source>
</evidence>
<dbReference type="EMBL" id="LPNN01000006">
    <property type="protein sequence ID" value="OEJ85925.1"/>
    <property type="molecule type" value="Genomic_DNA"/>
</dbReference>
<feature type="region of interest" description="Disordered" evidence="1">
    <location>
        <begin position="21"/>
        <end position="40"/>
    </location>
</feature>
<name>A0A1E5RGA3_HANUV</name>
<dbReference type="VEuPathDB" id="FungiDB:AWRI3580_g3153"/>
<evidence type="ECO:0000313" key="2">
    <source>
        <dbReference type="EMBL" id="OEJ85925.1"/>
    </source>
</evidence>
<dbReference type="Proteomes" id="UP000095358">
    <property type="component" value="Unassembled WGS sequence"/>
</dbReference>
<dbReference type="OrthoDB" id="3973188at2759"/>
<reference evidence="3" key="1">
    <citation type="journal article" date="2016" name="Genome Announc.">
        <title>Genome sequences of three species of Hanseniaspora isolated from spontaneous wine fermentations.</title>
        <authorList>
            <person name="Sternes P.R."/>
            <person name="Lee D."/>
            <person name="Kutyna D.R."/>
            <person name="Borneman A.R."/>
        </authorList>
    </citation>
    <scope>NUCLEOTIDE SEQUENCE [LARGE SCALE GENOMIC DNA]</scope>
    <source>
        <strain evidence="3">AWRI3580</strain>
    </source>
</reference>
<evidence type="ECO:0000256" key="1">
    <source>
        <dbReference type="SAM" id="MobiDB-lite"/>
    </source>
</evidence>
<protein>
    <submittedName>
        <fullName evidence="2">Uncharacterized protein</fullName>
    </submittedName>
</protein>
<gene>
    <name evidence="2" type="ORF">AWRI3580_g3153</name>
</gene>
<accession>A0A1E5RGA3</accession>
<keyword evidence="3" id="KW-1185">Reference proteome</keyword>
<dbReference type="AlphaFoldDB" id="A0A1E5RGA3"/>
<organism evidence="2 3">
    <name type="scientific">Hanseniaspora uvarum</name>
    <name type="common">Yeast</name>
    <name type="synonym">Kloeckera apiculata</name>
    <dbReference type="NCBI Taxonomy" id="29833"/>
    <lineage>
        <taxon>Eukaryota</taxon>
        <taxon>Fungi</taxon>
        <taxon>Dikarya</taxon>
        <taxon>Ascomycota</taxon>
        <taxon>Saccharomycotina</taxon>
        <taxon>Saccharomycetes</taxon>
        <taxon>Saccharomycodales</taxon>
        <taxon>Saccharomycodaceae</taxon>
        <taxon>Hanseniaspora</taxon>
    </lineage>
</organism>
<comment type="caution">
    <text evidence="2">The sequence shown here is derived from an EMBL/GenBank/DDBJ whole genome shotgun (WGS) entry which is preliminary data.</text>
</comment>